<sequence>MYYDWGSSYGPLLGQTPAAMFPERSKRVTIDGVADVFDWYSKHARPVGSGGGDCCVEAAWRNAQDTLYVQDERQGRHQTSLVGAVNHMISKGSWTDHSGLEDCTSQGIRSRMGIVRWLWNPSVCTITAHLPDDRKVPIIPKQTREQTRDHPASPPHTRTVQIEGPWDAATQPASALPPKHAMKFYATVIAALAGLAAALPAPAPAPAEAISTYPNENPGQSNRWPPRA</sequence>
<dbReference type="AlphaFoldDB" id="A0A0A1V5P4"/>
<comment type="caution">
    <text evidence="2">The sequence shown here is derived from an EMBL/GenBank/DDBJ whole genome shotgun (WGS) entry which is preliminary data.</text>
</comment>
<feature type="region of interest" description="Disordered" evidence="1">
    <location>
        <begin position="204"/>
        <end position="228"/>
    </location>
</feature>
<dbReference type="Proteomes" id="UP000030151">
    <property type="component" value="Unassembled WGS sequence"/>
</dbReference>
<feature type="compositionally biased region" description="Polar residues" evidence="1">
    <location>
        <begin position="212"/>
        <end position="228"/>
    </location>
</feature>
<evidence type="ECO:0000313" key="3">
    <source>
        <dbReference type="Proteomes" id="UP000030151"/>
    </source>
</evidence>
<reference evidence="2 3" key="1">
    <citation type="submission" date="2014-02" db="EMBL/GenBank/DDBJ databases">
        <title>The genome sequence of the entomopathogenic fungus Metarhizium robertsii ARSEF 2575.</title>
        <authorList>
            <person name="Giuliano Garisto Donzelli B."/>
            <person name="Roe B.A."/>
            <person name="Macmil S.L."/>
            <person name="Krasnoff S.B."/>
            <person name="Gibson D.M."/>
        </authorList>
    </citation>
    <scope>NUCLEOTIDE SEQUENCE [LARGE SCALE GENOMIC DNA]</scope>
    <source>
        <strain evidence="2 3">ARSEF 2575</strain>
    </source>
</reference>
<accession>A0A0A1V5P4</accession>
<name>A0A0A1V5P4_9HYPO</name>
<dbReference type="HOGENOM" id="CLU_1215038_0_0_1"/>
<evidence type="ECO:0000256" key="1">
    <source>
        <dbReference type="SAM" id="MobiDB-lite"/>
    </source>
</evidence>
<protein>
    <submittedName>
        <fullName evidence="2">Uncharacterized protein</fullName>
    </submittedName>
</protein>
<gene>
    <name evidence="2" type="ORF">X797_000287</name>
</gene>
<organism evidence="2 3">
    <name type="scientific">Metarhizium robertsii</name>
    <dbReference type="NCBI Taxonomy" id="568076"/>
    <lineage>
        <taxon>Eukaryota</taxon>
        <taxon>Fungi</taxon>
        <taxon>Dikarya</taxon>
        <taxon>Ascomycota</taxon>
        <taxon>Pezizomycotina</taxon>
        <taxon>Sordariomycetes</taxon>
        <taxon>Hypocreomycetidae</taxon>
        <taxon>Hypocreales</taxon>
        <taxon>Clavicipitaceae</taxon>
        <taxon>Metarhizium</taxon>
    </lineage>
</organism>
<dbReference type="EMBL" id="JELW01000001">
    <property type="protein sequence ID" value="EXV05572.1"/>
    <property type="molecule type" value="Genomic_DNA"/>
</dbReference>
<evidence type="ECO:0000313" key="2">
    <source>
        <dbReference type="EMBL" id="EXV05572.1"/>
    </source>
</evidence>
<proteinExistence type="predicted"/>